<reference evidence="6" key="1">
    <citation type="submission" date="2018-03" db="EMBL/GenBank/DDBJ databases">
        <title>Cross-interface Injection: A General Nanoliter Liquid Handling Method Applied to Single Cells Genome Amplification Automated Nanoliter Liquid Handling Applied to Single Cell Multiple Displacement Amplification.</title>
        <authorList>
            <person name="Yun J."/>
            <person name="Xu P."/>
            <person name="Xu J."/>
            <person name="Dai X."/>
            <person name="Wang Y."/>
            <person name="Zheng X."/>
            <person name="Cao C."/>
            <person name="Yi Q."/>
            <person name="Zhu Y."/>
            <person name="Wang L."/>
            <person name="Dong Z."/>
            <person name="Huang Y."/>
            <person name="Huang L."/>
            <person name="Du W."/>
        </authorList>
    </citation>
    <scope>NUCLEOTIDE SEQUENCE [LARGE SCALE GENOMIC DNA]</scope>
    <source>
        <strain evidence="6">Z-D3-2</strain>
    </source>
</reference>
<proteinExistence type="inferred from homology"/>
<comment type="caution">
    <text evidence="6">The sequence shown here is derived from an EMBL/GenBank/DDBJ whole genome shotgun (WGS) entry which is preliminary data.</text>
</comment>
<dbReference type="AlphaFoldDB" id="A0A2T4CYT8"/>
<dbReference type="GO" id="GO:0042254">
    <property type="term" value="P:ribosome biogenesis"/>
    <property type="evidence" value="ECO:0007669"/>
    <property type="project" value="UniProtKB-KW"/>
</dbReference>
<dbReference type="GO" id="GO:0005829">
    <property type="term" value="C:cytosol"/>
    <property type="evidence" value="ECO:0007669"/>
    <property type="project" value="TreeGrafter"/>
</dbReference>
<dbReference type="PANTHER" id="PTHR38099:SF1">
    <property type="entry name" value="LARGE RIBOSOMAL RNA SUBUNIT ACCUMULATION PROTEIN YCED"/>
    <property type="match status" value="1"/>
</dbReference>
<comment type="similarity">
    <text evidence="2">Belongs to the DUF177 domain family.</text>
</comment>
<gene>
    <name evidence="6" type="ORF">C9940_01195</name>
</gene>
<evidence type="ECO:0000256" key="1">
    <source>
        <dbReference type="ARBA" id="ARBA00002868"/>
    </source>
</evidence>
<keyword evidence="6" id="KW-0238">DNA-binding</keyword>
<organism evidence="6">
    <name type="scientific">Pseudidiomarina aestuarii</name>
    <dbReference type="NCBI Taxonomy" id="624146"/>
    <lineage>
        <taxon>Bacteria</taxon>
        <taxon>Pseudomonadati</taxon>
        <taxon>Pseudomonadota</taxon>
        <taxon>Gammaproteobacteria</taxon>
        <taxon>Alteromonadales</taxon>
        <taxon>Idiomarinaceae</taxon>
        <taxon>Pseudidiomarina</taxon>
    </lineage>
</organism>
<dbReference type="InterPro" id="IPR003772">
    <property type="entry name" value="YceD"/>
</dbReference>
<evidence type="ECO:0000256" key="2">
    <source>
        <dbReference type="ARBA" id="ARBA00010740"/>
    </source>
</evidence>
<keyword evidence="4" id="KW-0690">Ribosome biogenesis</keyword>
<dbReference type="GO" id="GO:0003677">
    <property type="term" value="F:DNA binding"/>
    <property type="evidence" value="ECO:0007669"/>
    <property type="project" value="UniProtKB-KW"/>
</dbReference>
<dbReference type="PANTHER" id="PTHR38099">
    <property type="entry name" value="LARGE RIBOSOMAL RNA SUBUNIT ACCUMULATION PROTEIN YCED"/>
    <property type="match status" value="1"/>
</dbReference>
<comment type="function">
    <text evidence="1">Plays a role in synthesis, processing and/or stability of 23S rRNA.</text>
</comment>
<sequence>MLFDTNSYIIPSIMHQQLPKEIDPFRFAHSGLQIAGEIPVSKMSRLSEMLHDNSGTVSVDMQFDIDTTGTPYMRGQFAVTVNLLCERCMEPMAHSMNITTILALVRHEGKIEGLAEQYEPWILNDAKQVDPAQIVEDELILALPIVPKHDYPCLPEELWQAGDEEIEPEKPVSPFAVLSSLKSKK</sequence>
<evidence type="ECO:0000313" key="6">
    <source>
        <dbReference type="EMBL" id="PTB86746.1"/>
    </source>
</evidence>
<accession>A0A2T4CYT8</accession>
<evidence type="ECO:0000256" key="5">
    <source>
        <dbReference type="ARBA" id="ARBA00031841"/>
    </source>
</evidence>
<name>A0A2T4CYT8_9GAMM</name>
<protein>
    <recommendedName>
        <fullName evidence="3">Large ribosomal RNA subunit accumulation protein YceD</fullName>
    </recommendedName>
    <alternativeName>
        <fullName evidence="5">23S rRNA accumulation protein YceD</fullName>
    </alternativeName>
</protein>
<dbReference type="EMBL" id="PYVN01000006">
    <property type="protein sequence ID" value="PTB86746.1"/>
    <property type="molecule type" value="Genomic_DNA"/>
</dbReference>
<dbReference type="InterPro" id="IPR039255">
    <property type="entry name" value="YceD_bac"/>
</dbReference>
<dbReference type="Pfam" id="PF02620">
    <property type="entry name" value="YceD"/>
    <property type="match status" value="1"/>
</dbReference>
<evidence type="ECO:0000256" key="4">
    <source>
        <dbReference type="ARBA" id="ARBA00022517"/>
    </source>
</evidence>
<evidence type="ECO:0000256" key="3">
    <source>
        <dbReference type="ARBA" id="ARBA00015716"/>
    </source>
</evidence>